<sequence length="214" mass="24400">MSEINLENIVSCIVNDGYFIIKNYYSIEQCNNILNDIKNIPQNSINYGEGKDIRIAHFENYSKGAQNFLNDNFLLQIGNNILGHEADRVKKRCQLGILKYHQGNESSGGGWHVDNHNPQFKALLYLTNVNLNNGPFAIISPPLTSKDYKSVSSEKDIRDTRFPDKIEEDYKDNVKYLTGNMGDVIVVNTQNIHRGTTIKQGERISLTNYYYDGN</sequence>
<protein>
    <recommendedName>
        <fullName evidence="2">Fe2OG dioxygenase domain-containing protein</fullName>
    </recommendedName>
</protein>
<dbReference type="SUPFAM" id="SSF51197">
    <property type="entry name" value="Clavaminate synthase-like"/>
    <property type="match status" value="1"/>
</dbReference>
<dbReference type="AlphaFoldDB" id="A0A6C0KJV4"/>
<evidence type="ECO:0000313" key="1">
    <source>
        <dbReference type="EMBL" id="QHU17563.1"/>
    </source>
</evidence>
<dbReference type="Gene3D" id="2.60.120.620">
    <property type="entry name" value="q2cbj1_9rhob like domain"/>
    <property type="match status" value="1"/>
</dbReference>
<accession>A0A6C0KJV4</accession>
<dbReference type="EMBL" id="MN740916">
    <property type="protein sequence ID" value="QHU17563.1"/>
    <property type="molecule type" value="Genomic_DNA"/>
</dbReference>
<organism evidence="1">
    <name type="scientific">viral metagenome</name>
    <dbReference type="NCBI Taxonomy" id="1070528"/>
    <lineage>
        <taxon>unclassified sequences</taxon>
        <taxon>metagenomes</taxon>
        <taxon>organismal metagenomes</taxon>
    </lineage>
</organism>
<proteinExistence type="predicted"/>
<evidence type="ECO:0008006" key="2">
    <source>
        <dbReference type="Google" id="ProtNLM"/>
    </source>
</evidence>
<reference evidence="1" key="1">
    <citation type="journal article" date="2020" name="Nature">
        <title>Giant virus diversity and host interactions through global metagenomics.</title>
        <authorList>
            <person name="Schulz F."/>
            <person name="Roux S."/>
            <person name="Paez-Espino D."/>
            <person name="Jungbluth S."/>
            <person name="Walsh D.A."/>
            <person name="Denef V.J."/>
            <person name="McMahon K.D."/>
            <person name="Konstantinidis K.T."/>
            <person name="Eloe-Fadrosh E.A."/>
            <person name="Kyrpides N.C."/>
            <person name="Woyke T."/>
        </authorList>
    </citation>
    <scope>NUCLEOTIDE SEQUENCE</scope>
    <source>
        <strain evidence="1">GVMAG-S-3300012919-55</strain>
    </source>
</reference>
<name>A0A6C0KJV4_9ZZZZ</name>